<evidence type="ECO:0000313" key="7">
    <source>
        <dbReference type="EMBL" id="KAJ8767290.1"/>
    </source>
</evidence>
<sequence>MLMMGKRTHPMLVRMSELLVLTHCAGFSDAAISLKCHLDFKIQLPRGLKSYDNIGGVGLGIVVALEKSNNGSGHKILVKYARCSPSSNQSNPIPVSSGKNCERVKAGFDKVEMDSLEDYTHVTIHGPNESYTKVHYNVEDHEETVFNIRCEELVADNVSLYPTLEFLNTWNLCQKRLLGKDIYMYRGEKAFCSLECRSRQIMIDKRKEQCRSATDVSSSSYTTSPIFSLGILAI</sequence>
<comment type="caution">
    <text evidence="7">The sequence shown here is derived from an EMBL/GenBank/DDBJ whole genome shotgun (WGS) entry which is preliminary data.</text>
</comment>
<dbReference type="GO" id="GO:0008270">
    <property type="term" value="F:zinc ion binding"/>
    <property type="evidence" value="ECO:0007669"/>
    <property type="project" value="UniProtKB-KW"/>
</dbReference>
<dbReference type="Pfam" id="PF04570">
    <property type="entry name" value="zf-FLZ"/>
    <property type="match status" value="1"/>
</dbReference>
<accession>A0AAV8TK83</accession>
<dbReference type="PANTHER" id="PTHR47208:SF5">
    <property type="entry name" value="FCS-LIKE ZINC FINGER 12-RELATED"/>
    <property type="match status" value="1"/>
</dbReference>
<keyword evidence="8" id="KW-1185">Reference proteome</keyword>
<feature type="signal peptide" evidence="5">
    <location>
        <begin position="1"/>
        <end position="30"/>
    </location>
</feature>
<evidence type="ECO:0000313" key="8">
    <source>
        <dbReference type="Proteomes" id="UP001159364"/>
    </source>
</evidence>
<dbReference type="InterPro" id="IPR007650">
    <property type="entry name" value="Zf-FLZ_dom"/>
</dbReference>
<dbReference type="InterPro" id="IPR044604">
    <property type="entry name" value="FLZ12/13/14"/>
</dbReference>
<feature type="zinc finger region" description="FLZ-type" evidence="4">
    <location>
        <begin position="165"/>
        <end position="208"/>
    </location>
</feature>
<evidence type="ECO:0000256" key="1">
    <source>
        <dbReference type="ARBA" id="ARBA00009374"/>
    </source>
</evidence>
<dbReference type="Proteomes" id="UP001159364">
    <property type="component" value="Linkage Group LG04"/>
</dbReference>
<dbReference type="PANTHER" id="PTHR47208">
    <property type="entry name" value="OS02G0174800 PROTEIN"/>
    <property type="match status" value="1"/>
</dbReference>
<evidence type="ECO:0000259" key="6">
    <source>
        <dbReference type="PROSITE" id="PS51795"/>
    </source>
</evidence>
<dbReference type="PROSITE" id="PS51795">
    <property type="entry name" value="ZF_FLZ"/>
    <property type="match status" value="1"/>
</dbReference>
<keyword evidence="5" id="KW-0732">Signal</keyword>
<name>A0AAV8TK83_9ROSI</name>
<keyword evidence="3" id="KW-0863">Zinc-finger</keyword>
<organism evidence="7 8">
    <name type="scientific">Erythroxylum novogranatense</name>
    <dbReference type="NCBI Taxonomy" id="1862640"/>
    <lineage>
        <taxon>Eukaryota</taxon>
        <taxon>Viridiplantae</taxon>
        <taxon>Streptophyta</taxon>
        <taxon>Embryophyta</taxon>
        <taxon>Tracheophyta</taxon>
        <taxon>Spermatophyta</taxon>
        <taxon>Magnoliopsida</taxon>
        <taxon>eudicotyledons</taxon>
        <taxon>Gunneridae</taxon>
        <taxon>Pentapetalae</taxon>
        <taxon>rosids</taxon>
        <taxon>fabids</taxon>
        <taxon>Malpighiales</taxon>
        <taxon>Erythroxylaceae</taxon>
        <taxon>Erythroxylum</taxon>
    </lineage>
</organism>
<protein>
    <recommendedName>
        <fullName evidence="6">FLZ-type domain-containing protein</fullName>
    </recommendedName>
</protein>
<dbReference type="AlphaFoldDB" id="A0AAV8TK83"/>
<feature type="domain" description="FLZ-type" evidence="6">
    <location>
        <begin position="165"/>
        <end position="208"/>
    </location>
</feature>
<comment type="similarity">
    <text evidence="1">Belongs to the FLZ family.</text>
</comment>
<evidence type="ECO:0000256" key="4">
    <source>
        <dbReference type="PROSITE-ProRule" id="PRU01131"/>
    </source>
</evidence>
<keyword evidence="2" id="KW-0479">Metal-binding</keyword>
<evidence type="ECO:0000256" key="5">
    <source>
        <dbReference type="SAM" id="SignalP"/>
    </source>
</evidence>
<proteinExistence type="inferred from homology"/>
<evidence type="ECO:0000256" key="2">
    <source>
        <dbReference type="ARBA" id="ARBA00022723"/>
    </source>
</evidence>
<gene>
    <name evidence="7" type="ORF">K2173_017334</name>
</gene>
<dbReference type="EMBL" id="JAIWQS010000004">
    <property type="protein sequence ID" value="KAJ8767290.1"/>
    <property type="molecule type" value="Genomic_DNA"/>
</dbReference>
<evidence type="ECO:0000256" key="3">
    <source>
        <dbReference type="ARBA" id="ARBA00022771"/>
    </source>
</evidence>
<keyword evidence="3" id="KW-0862">Zinc</keyword>
<reference evidence="7 8" key="1">
    <citation type="submission" date="2021-09" db="EMBL/GenBank/DDBJ databases">
        <title>Genomic insights and catalytic innovation underlie evolution of tropane alkaloids biosynthesis.</title>
        <authorList>
            <person name="Wang Y.-J."/>
            <person name="Tian T."/>
            <person name="Huang J.-P."/>
            <person name="Huang S.-X."/>
        </authorList>
    </citation>
    <scope>NUCLEOTIDE SEQUENCE [LARGE SCALE GENOMIC DNA]</scope>
    <source>
        <strain evidence="7">KIB-2018</strain>
        <tissue evidence="7">Leaf</tissue>
    </source>
</reference>
<feature type="chain" id="PRO_5044012465" description="FLZ-type domain-containing protein" evidence="5">
    <location>
        <begin position="31"/>
        <end position="234"/>
    </location>
</feature>